<feature type="signal peptide" evidence="1">
    <location>
        <begin position="1"/>
        <end position="21"/>
    </location>
</feature>
<dbReference type="EMBL" id="GEDV01006325">
    <property type="protein sequence ID" value="JAP82232.1"/>
    <property type="molecule type" value="Transcribed_RNA"/>
</dbReference>
<evidence type="ECO:0000256" key="1">
    <source>
        <dbReference type="SAM" id="SignalP"/>
    </source>
</evidence>
<feature type="chain" id="PRO_5007286163" evidence="1">
    <location>
        <begin position="22"/>
        <end position="119"/>
    </location>
</feature>
<sequence length="119" mass="13831">MMAKSSCIWLLFSLYLVFTEGQVENKTKPNPQECKPRRVPDWKPYANCTYGTGPIRHGQIQDSGSAGCFGVYCWNGQLHPIKCTIRRPPPSVHFNYTRWQPSWPKCCYWKRTCKADLKD</sequence>
<reference evidence="2" key="1">
    <citation type="journal article" date="2016" name="Ticks Tick Borne Dis.">
        <title>De novo assembly and annotation of the salivary gland transcriptome of Rhipicephalus appendiculatus male and female ticks during blood feeding.</title>
        <authorList>
            <person name="de Castro M.H."/>
            <person name="de Klerk D."/>
            <person name="Pienaar R."/>
            <person name="Latif A.A."/>
            <person name="Rees D.J."/>
            <person name="Mans B.J."/>
        </authorList>
    </citation>
    <scope>NUCLEOTIDE SEQUENCE</scope>
    <source>
        <tissue evidence="2">Salivary glands</tissue>
    </source>
</reference>
<keyword evidence="1" id="KW-0732">Signal</keyword>
<proteinExistence type="predicted"/>
<accession>A0A131YUL9</accession>
<evidence type="ECO:0000313" key="2">
    <source>
        <dbReference type="EMBL" id="JAP82232.1"/>
    </source>
</evidence>
<name>A0A131YUL9_RHIAP</name>
<organism evidence="2">
    <name type="scientific">Rhipicephalus appendiculatus</name>
    <name type="common">Brown ear tick</name>
    <dbReference type="NCBI Taxonomy" id="34631"/>
    <lineage>
        <taxon>Eukaryota</taxon>
        <taxon>Metazoa</taxon>
        <taxon>Ecdysozoa</taxon>
        <taxon>Arthropoda</taxon>
        <taxon>Chelicerata</taxon>
        <taxon>Arachnida</taxon>
        <taxon>Acari</taxon>
        <taxon>Parasitiformes</taxon>
        <taxon>Ixodida</taxon>
        <taxon>Ixodoidea</taxon>
        <taxon>Ixodidae</taxon>
        <taxon>Rhipicephalinae</taxon>
        <taxon>Rhipicephalus</taxon>
        <taxon>Rhipicephalus</taxon>
    </lineage>
</organism>
<dbReference type="AlphaFoldDB" id="A0A131YUL9"/>
<protein>
    <submittedName>
        <fullName evidence="2">8.9 kDa family member</fullName>
    </submittedName>
</protein>